<dbReference type="EMBL" id="CP029600">
    <property type="protein sequence ID" value="AWO00997.1"/>
    <property type="molecule type" value="Genomic_DNA"/>
</dbReference>
<accession>A0ABN5LNL4</accession>
<evidence type="ECO:0000313" key="3">
    <source>
        <dbReference type="Proteomes" id="UP000246099"/>
    </source>
</evidence>
<dbReference type="Proteomes" id="UP000246099">
    <property type="component" value="Chromosome"/>
</dbReference>
<evidence type="ECO:0000256" key="1">
    <source>
        <dbReference type="SAM" id="Phobius"/>
    </source>
</evidence>
<proteinExistence type="predicted"/>
<feature type="transmembrane region" description="Helical" evidence="1">
    <location>
        <begin position="147"/>
        <end position="164"/>
    </location>
</feature>
<evidence type="ECO:0008006" key="4">
    <source>
        <dbReference type="Google" id="ProtNLM"/>
    </source>
</evidence>
<keyword evidence="3" id="KW-1185">Reference proteome</keyword>
<protein>
    <recommendedName>
        <fullName evidence="4">DUF5658 domain-containing protein</fullName>
    </recommendedName>
</protein>
<evidence type="ECO:0000313" key="2">
    <source>
        <dbReference type="EMBL" id="AWO00997.1"/>
    </source>
</evidence>
<feature type="transmembrane region" description="Helical" evidence="1">
    <location>
        <begin position="111"/>
        <end position="131"/>
    </location>
</feature>
<keyword evidence="1" id="KW-1133">Transmembrane helix</keyword>
<feature type="transmembrane region" description="Helical" evidence="1">
    <location>
        <begin position="73"/>
        <end position="91"/>
    </location>
</feature>
<reference evidence="2 3" key="1">
    <citation type="submission" date="2018-05" db="EMBL/GenBank/DDBJ databases">
        <title>Chitinophaga sp. nov., isolated from rhizosphere soil of Alhagi.</title>
        <authorList>
            <person name="Liu Y."/>
        </authorList>
    </citation>
    <scope>NUCLEOTIDE SEQUENCE [LARGE SCALE GENOMIC DNA]</scope>
    <source>
        <strain evidence="2 3">T22</strain>
    </source>
</reference>
<keyword evidence="1" id="KW-0812">Transmembrane</keyword>
<keyword evidence="1" id="KW-0472">Membrane</keyword>
<sequence length="171" mass="19503">MPPHAFLSLLLSRAGLPEEWNGSNLFEVSFRFTSFKTDIPLWALLCAIAMFALAVLTVHLLHYRFLFKSKTRPAWLFAVFLIMKYLLPWLVLKLTLVNGAGWHTLMPASIYMIYLVFSCAFLLDNVIYLFNRRAADEVLAGLSFSRAYKWVAVLLWGAIAWAIVHECADNG</sequence>
<feature type="transmembrane region" description="Helical" evidence="1">
    <location>
        <begin position="41"/>
        <end position="61"/>
    </location>
</feature>
<name>A0ABN5LNL4_9BACT</name>
<organism evidence="2 3">
    <name type="scientific">Chitinophaga alhagiae</name>
    <dbReference type="NCBI Taxonomy" id="2203219"/>
    <lineage>
        <taxon>Bacteria</taxon>
        <taxon>Pseudomonadati</taxon>
        <taxon>Bacteroidota</taxon>
        <taxon>Chitinophagia</taxon>
        <taxon>Chitinophagales</taxon>
        <taxon>Chitinophagaceae</taxon>
        <taxon>Chitinophaga</taxon>
    </lineage>
</organism>
<gene>
    <name evidence="2" type="ORF">DLD77_04425</name>
</gene>